<gene>
    <name evidence="1" type="ORF">MicloDRAFT_00064520</name>
</gene>
<dbReference type="AlphaFoldDB" id="I4YP33"/>
<name>I4YP33_9HYPH</name>
<accession>I4YP33</accession>
<dbReference type="PATRIC" id="fig|864069.3.peg.6906"/>
<dbReference type="HOGENOM" id="CLU_2618061_0_0_5"/>
<evidence type="ECO:0000313" key="2">
    <source>
        <dbReference type="Proteomes" id="UP000003947"/>
    </source>
</evidence>
<proteinExistence type="predicted"/>
<dbReference type="EMBL" id="JH660647">
    <property type="protein sequence ID" value="EIM25725.1"/>
    <property type="molecule type" value="Genomic_DNA"/>
</dbReference>
<reference evidence="1 2" key="1">
    <citation type="submission" date="2012-02" db="EMBL/GenBank/DDBJ databases">
        <title>Improved High-Quality Draft sequence of Microvirga sp. WSM3557.</title>
        <authorList>
            <consortium name="US DOE Joint Genome Institute"/>
            <person name="Lucas S."/>
            <person name="Han J."/>
            <person name="Lapidus A."/>
            <person name="Cheng J.-F."/>
            <person name="Goodwin L."/>
            <person name="Pitluck S."/>
            <person name="Peters L."/>
            <person name="Zhang X."/>
            <person name="Detter J.C."/>
            <person name="Han C."/>
            <person name="Tapia R."/>
            <person name="Land M."/>
            <person name="Hauser L."/>
            <person name="Kyrpides N."/>
            <person name="Ivanova N."/>
            <person name="Pagani I."/>
            <person name="Brau L."/>
            <person name="Yates R."/>
            <person name="O'Hara G."/>
            <person name="Rui T."/>
            <person name="Howieson J."/>
            <person name="Reeve W."/>
            <person name="Woyke T."/>
        </authorList>
    </citation>
    <scope>NUCLEOTIDE SEQUENCE [LARGE SCALE GENOMIC DNA]</scope>
    <source>
        <strain evidence="1 2">WSM3557</strain>
    </source>
</reference>
<dbReference type="RefSeq" id="WP_009494206.1">
    <property type="nucleotide sequence ID" value="NZ_CP141048.1"/>
</dbReference>
<sequence>MKFTDAELRTLRLIDQHGKAERDMDRHGLYGWRINGEARGQRVDILLQLKALTLSEDKLTATLTDRGRKAISYMKEAA</sequence>
<dbReference type="STRING" id="864069.MicloDRAFT_00064520"/>
<organism evidence="1 2">
    <name type="scientific">Microvirga lotononidis</name>
    <dbReference type="NCBI Taxonomy" id="864069"/>
    <lineage>
        <taxon>Bacteria</taxon>
        <taxon>Pseudomonadati</taxon>
        <taxon>Pseudomonadota</taxon>
        <taxon>Alphaproteobacteria</taxon>
        <taxon>Hyphomicrobiales</taxon>
        <taxon>Methylobacteriaceae</taxon>
        <taxon>Microvirga</taxon>
    </lineage>
</organism>
<dbReference type="Proteomes" id="UP000003947">
    <property type="component" value="Unassembled WGS sequence"/>
</dbReference>
<keyword evidence="2" id="KW-1185">Reference proteome</keyword>
<protein>
    <submittedName>
        <fullName evidence="1">Uncharacterized protein</fullName>
    </submittedName>
</protein>
<evidence type="ECO:0000313" key="1">
    <source>
        <dbReference type="EMBL" id="EIM25725.1"/>
    </source>
</evidence>